<dbReference type="RefSeq" id="WP_141694081.1">
    <property type="nucleotide sequence ID" value="NZ_FMAF01000006.1"/>
</dbReference>
<reference evidence="1 2" key="1">
    <citation type="submission" date="2016-08" db="EMBL/GenBank/DDBJ databases">
        <authorList>
            <person name="Seilhamer J.J."/>
        </authorList>
    </citation>
    <scope>NUCLEOTIDE SEQUENCE [LARGE SCALE GENOMIC DNA]</scope>
    <source>
        <strain evidence="1 2">P1-7</strain>
    </source>
</reference>
<gene>
    <name evidence="1" type="ORF">GA0061101_106141</name>
</gene>
<proteinExistence type="predicted"/>
<protein>
    <submittedName>
        <fullName evidence="1">Uncharacterized protein</fullName>
    </submittedName>
</protein>
<evidence type="ECO:0000313" key="1">
    <source>
        <dbReference type="EMBL" id="SCB30681.1"/>
    </source>
</evidence>
<accession>A0A1C3VSB6</accession>
<dbReference type="OrthoDB" id="7594572at2"/>
<dbReference type="AlphaFoldDB" id="A0A1C3VSB6"/>
<dbReference type="EMBL" id="FMAF01000006">
    <property type="protein sequence ID" value="SCB30681.1"/>
    <property type="molecule type" value="Genomic_DNA"/>
</dbReference>
<name>A0A1C3VSB6_9HYPH</name>
<dbReference type="Proteomes" id="UP000199205">
    <property type="component" value="Unassembled WGS sequence"/>
</dbReference>
<organism evidence="1 2">
    <name type="scientific">Rhizobium lusitanum</name>
    <dbReference type="NCBI Taxonomy" id="293958"/>
    <lineage>
        <taxon>Bacteria</taxon>
        <taxon>Pseudomonadati</taxon>
        <taxon>Pseudomonadota</taxon>
        <taxon>Alphaproteobacteria</taxon>
        <taxon>Hyphomicrobiales</taxon>
        <taxon>Rhizobiaceae</taxon>
        <taxon>Rhizobium/Agrobacterium group</taxon>
        <taxon>Rhizobium</taxon>
    </lineage>
</organism>
<evidence type="ECO:0000313" key="2">
    <source>
        <dbReference type="Proteomes" id="UP000199205"/>
    </source>
</evidence>
<sequence length="90" mass="9923">MTSISETRKRAWITRREKYGPIGHRGSYSRNPGPCPDCARMRGWLVRLHVEGTLSEGQAAKATGLGRIDLRKAADDLINSGAVRDTRGES</sequence>